<comment type="caution">
    <text evidence="1">The sequence shown here is derived from an EMBL/GenBank/DDBJ whole genome shotgun (WGS) entry which is preliminary data.</text>
</comment>
<dbReference type="Proteomes" id="UP000789901">
    <property type="component" value="Unassembled WGS sequence"/>
</dbReference>
<evidence type="ECO:0000313" key="2">
    <source>
        <dbReference type="Proteomes" id="UP000789901"/>
    </source>
</evidence>
<name>A0ABN7WFE1_GIGMA</name>
<keyword evidence="2" id="KW-1185">Reference proteome</keyword>
<sequence>RIGSSIEVRSQRSIGVIMRIRSIEDQLMCMINMQFSDYN</sequence>
<reference evidence="1 2" key="1">
    <citation type="submission" date="2021-06" db="EMBL/GenBank/DDBJ databases">
        <authorList>
            <person name="Kallberg Y."/>
            <person name="Tangrot J."/>
            <person name="Rosling A."/>
        </authorList>
    </citation>
    <scope>NUCLEOTIDE SEQUENCE [LARGE SCALE GENOMIC DNA]</scope>
    <source>
        <strain evidence="1 2">120-4 pot B 10/14</strain>
    </source>
</reference>
<proteinExistence type="predicted"/>
<evidence type="ECO:0000313" key="1">
    <source>
        <dbReference type="EMBL" id="CAG8828564.1"/>
    </source>
</evidence>
<dbReference type="EMBL" id="CAJVQB010040574">
    <property type="protein sequence ID" value="CAG8828564.1"/>
    <property type="molecule type" value="Genomic_DNA"/>
</dbReference>
<organism evidence="1 2">
    <name type="scientific">Gigaspora margarita</name>
    <dbReference type="NCBI Taxonomy" id="4874"/>
    <lineage>
        <taxon>Eukaryota</taxon>
        <taxon>Fungi</taxon>
        <taxon>Fungi incertae sedis</taxon>
        <taxon>Mucoromycota</taxon>
        <taxon>Glomeromycotina</taxon>
        <taxon>Glomeromycetes</taxon>
        <taxon>Diversisporales</taxon>
        <taxon>Gigasporaceae</taxon>
        <taxon>Gigaspora</taxon>
    </lineage>
</organism>
<protein>
    <submittedName>
        <fullName evidence="1">39305_t:CDS:1</fullName>
    </submittedName>
</protein>
<accession>A0ABN7WFE1</accession>
<gene>
    <name evidence="1" type="ORF">GMARGA_LOCUS29734</name>
</gene>
<feature type="non-terminal residue" evidence="1">
    <location>
        <position position="1"/>
    </location>
</feature>